<comment type="similarity">
    <text evidence="2">Belongs to the TacA antitoxin family.</text>
</comment>
<dbReference type="Gene3D" id="1.20.5.780">
    <property type="entry name" value="Single helix bin"/>
    <property type="match status" value="1"/>
</dbReference>
<dbReference type="GO" id="GO:0006355">
    <property type="term" value="P:regulation of DNA-templated transcription"/>
    <property type="evidence" value="ECO:0007669"/>
    <property type="project" value="InterPro"/>
</dbReference>
<dbReference type="Proteomes" id="UP000494216">
    <property type="component" value="Unassembled WGS sequence"/>
</dbReference>
<dbReference type="PANTHER" id="PTHR35401:SF2">
    <property type="entry name" value="ABC-TYPE TRANSPORT SYSTEM"/>
    <property type="match status" value="1"/>
</dbReference>
<keyword evidence="1" id="KW-1277">Toxin-antitoxin system</keyword>
<evidence type="ECO:0000256" key="2">
    <source>
        <dbReference type="ARBA" id="ARBA00049988"/>
    </source>
</evidence>
<organism evidence="3 4">
    <name type="scientific">Candidatus Methylobacter favarea</name>
    <dbReference type="NCBI Taxonomy" id="2707345"/>
    <lineage>
        <taxon>Bacteria</taxon>
        <taxon>Pseudomonadati</taxon>
        <taxon>Pseudomonadota</taxon>
        <taxon>Gammaproteobacteria</taxon>
        <taxon>Methylococcales</taxon>
        <taxon>Methylococcaceae</taxon>
        <taxon>Methylobacter</taxon>
    </lineage>
</organism>
<dbReference type="SUPFAM" id="SSF47598">
    <property type="entry name" value="Ribbon-helix-helix"/>
    <property type="match status" value="1"/>
</dbReference>
<sequence length="99" mass="10985">MMPRDITRSSRFEARLSPDVLAVIKRAAELQGRSVSDFVVAAAQEIAQRTIEETSVIRLSIEDQRRFVDLLINPPEPNPALQRAAKAHAELIKASDGSF</sequence>
<dbReference type="RefSeq" id="WP_246247090.1">
    <property type="nucleotide sequence ID" value="NZ_CADCXN010000106.1"/>
</dbReference>
<dbReference type="EMBL" id="CADCXN010000106">
    <property type="protein sequence ID" value="CAA9892572.1"/>
    <property type="molecule type" value="Genomic_DNA"/>
</dbReference>
<dbReference type="InterPro" id="IPR014795">
    <property type="entry name" value="TacA_1-like"/>
</dbReference>
<reference evidence="3 4" key="1">
    <citation type="submission" date="2020-02" db="EMBL/GenBank/DDBJ databases">
        <authorList>
            <person name="Hogendoorn C."/>
        </authorList>
    </citation>
    <scope>NUCLEOTIDE SEQUENCE [LARGE SCALE GENOMIC DNA]</scope>
    <source>
        <strain evidence="3">METHB21</strain>
    </source>
</reference>
<dbReference type="AlphaFoldDB" id="A0A8S0XL57"/>
<evidence type="ECO:0000313" key="3">
    <source>
        <dbReference type="EMBL" id="CAA9892572.1"/>
    </source>
</evidence>
<evidence type="ECO:0000256" key="1">
    <source>
        <dbReference type="ARBA" id="ARBA00022649"/>
    </source>
</evidence>
<dbReference type="InterPro" id="IPR010985">
    <property type="entry name" value="Ribbon_hlx_hlx"/>
</dbReference>
<dbReference type="PANTHER" id="PTHR35401">
    <property type="entry name" value="COPG FAMILY HELIX-TURN-HELIX PROTEIN-RELATED-RELATED"/>
    <property type="match status" value="1"/>
</dbReference>
<evidence type="ECO:0000313" key="4">
    <source>
        <dbReference type="Proteomes" id="UP000494216"/>
    </source>
</evidence>
<proteinExistence type="inferred from homology"/>
<accession>A0A8S0XL57</accession>
<dbReference type="NCBIfam" id="NF041551">
    <property type="entry name" value="YlcI_YnfO_N"/>
    <property type="match status" value="1"/>
</dbReference>
<protein>
    <recommendedName>
        <fullName evidence="5">DUF1778 domain-containing protein</fullName>
    </recommendedName>
</protein>
<keyword evidence="4" id="KW-1185">Reference proteome</keyword>
<gene>
    <name evidence="3" type="ORF">METHB2_730011</name>
</gene>
<evidence type="ECO:0008006" key="5">
    <source>
        <dbReference type="Google" id="ProtNLM"/>
    </source>
</evidence>
<comment type="caution">
    <text evidence="3">The sequence shown here is derived from an EMBL/GenBank/DDBJ whole genome shotgun (WGS) entry which is preliminary data.</text>
</comment>
<name>A0A8S0XL57_9GAMM</name>
<dbReference type="Pfam" id="PF08681">
    <property type="entry name" value="TacA1"/>
    <property type="match status" value="1"/>
</dbReference>